<dbReference type="Proteomes" id="UP001233172">
    <property type="component" value="Unassembled WGS sequence"/>
</dbReference>
<dbReference type="AlphaFoldDB" id="A0AAD8F3D7"/>
<comment type="caution">
    <text evidence="1">The sequence shown here is derived from an EMBL/GenBank/DDBJ whole genome shotgun (WGS) entry which is preliminary data.</text>
</comment>
<dbReference type="EMBL" id="JASAOG010000132">
    <property type="protein sequence ID" value="KAK0048861.1"/>
    <property type="molecule type" value="Genomic_DNA"/>
</dbReference>
<protein>
    <submittedName>
        <fullName evidence="1">Short stature homeobox protein 2</fullName>
    </submittedName>
</protein>
<keyword evidence="1" id="KW-0238">DNA-binding</keyword>
<organism evidence="1 2">
    <name type="scientific">Biomphalaria pfeifferi</name>
    <name type="common">Bloodfluke planorb</name>
    <name type="synonym">Freshwater snail</name>
    <dbReference type="NCBI Taxonomy" id="112525"/>
    <lineage>
        <taxon>Eukaryota</taxon>
        <taxon>Metazoa</taxon>
        <taxon>Spiralia</taxon>
        <taxon>Lophotrochozoa</taxon>
        <taxon>Mollusca</taxon>
        <taxon>Gastropoda</taxon>
        <taxon>Heterobranchia</taxon>
        <taxon>Euthyneura</taxon>
        <taxon>Panpulmonata</taxon>
        <taxon>Hygrophila</taxon>
        <taxon>Lymnaeoidea</taxon>
        <taxon>Planorbidae</taxon>
        <taxon>Biomphalaria</taxon>
    </lineage>
</organism>
<proteinExistence type="predicted"/>
<sequence length="158" mass="17089">MGCGRDCCDAGAVFVASARDAAAGAAAATPNASPADPDDTVDEVVCGVDGQGRSGRGQPQAMEVTVEQPWAGGRVERRRQGRQVVLEEKHGVKGVVCGHGGSHRGAVGVKRKVWEERWRLRWKWQSLQPLSDGWKSDKLGNSARVQGSPQWRWKNQTC</sequence>
<accession>A0AAD8F3D7</accession>
<evidence type="ECO:0000313" key="2">
    <source>
        <dbReference type="Proteomes" id="UP001233172"/>
    </source>
</evidence>
<keyword evidence="1" id="KW-0371">Homeobox</keyword>
<keyword evidence="2" id="KW-1185">Reference proteome</keyword>
<name>A0AAD8F3D7_BIOPF</name>
<reference evidence="1" key="2">
    <citation type="submission" date="2023-04" db="EMBL/GenBank/DDBJ databases">
        <authorList>
            <person name="Bu L."/>
            <person name="Lu L."/>
            <person name="Laidemitt M.R."/>
            <person name="Zhang S.M."/>
            <person name="Mutuku M."/>
            <person name="Mkoji G."/>
            <person name="Steinauer M."/>
            <person name="Loker E.S."/>
        </authorList>
    </citation>
    <scope>NUCLEOTIDE SEQUENCE</scope>
    <source>
        <strain evidence="1">KasaAsao</strain>
        <tissue evidence="1">Whole Snail</tissue>
    </source>
</reference>
<gene>
    <name evidence="1" type="ORF">Bpfe_021627</name>
</gene>
<evidence type="ECO:0000313" key="1">
    <source>
        <dbReference type="EMBL" id="KAK0048861.1"/>
    </source>
</evidence>
<dbReference type="GO" id="GO:0003677">
    <property type="term" value="F:DNA binding"/>
    <property type="evidence" value="ECO:0007669"/>
    <property type="project" value="UniProtKB-KW"/>
</dbReference>
<reference evidence="1" key="1">
    <citation type="journal article" date="2023" name="PLoS Negl. Trop. Dis.">
        <title>A genome sequence for Biomphalaria pfeifferi, the major vector snail for the human-infecting parasite Schistosoma mansoni.</title>
        <authorList>
            <person name="Bu L."/>
            <person name="Lu L."/>
            <person name="Laidemitt M.R."/>
            <person name="Zhang S.M."/>
            <person name="Mutuku M."/>
            <person name="Mkoji G."/>
            <person name="Steinauer M."/>
            <person name="Loker E.S."/>
        </authorList>
    </citation>
    <scope>NUCLEOTIDE SEQUENCE</scope>
    <source>
        <strain evidence="1">KasaAsao</strain>
    </source>
</reference>